<dbReference type="CDD" id="cd05930">
    <property type="entry name" value="A_NRPS"/>
    <property type="match status" value="1"/>
</dbReference>
<keyword evidence="3" id="KW-0808">Transferase</keyword>
<dbReference type="Gene3D" id="3.30.300.30">
    <property type="match status" value="1"/>
</dbReference>
<evidence type="ECO:0000256" key="1">
    <source>
        <dbReference type="ARBA" id="ARBA00022450"/>
    </source>
</evidence>
<dbReference type="SUPFAM" id="SSF56801">
    <property type="entry name" value="Acetyl-CoA synthetase-like"/>
    <property type="match status" value="1"/>
</dbReference>
<dbReference type="PROSITE" id="PS00101">
    <property type="entry name" value="HEXAPEP_TRANSFERASES"/>
    <property type="match status" value="1"/>
</dbReference>
<dbReference type="GO" id="GO:0016740">
    <property type="term" value="F:transferase activity"/>
    <property type="evidence" value="ECO:0007669"/>
    <property type="project" value="UniProtKB-KW"/>
</dbReference>
<dbReference type="NCBIfam" id="TIGR02353">
    <property type="entry name" value="NRPS_term_dom"/>
    <property type="match status" value="1"/>
</dbReference>
<dbReference type="RefSeq" id="WP_106298876.1">
    <property type="nucleotide sequence ID" value="NZ_PVTI01000035.1"/>
</dbReference>
<dbReference type="InterPro" id="IPR036736">
    <property type="entry name" value="ACP-like_sf"/>
</dbReference>
<dbReference type="InterPro" id="IPR020806">
    <property type="entry name" value="PKS_PP-bd"/>
</dbReference>
<dbReference type="GO" id="GO:0005737">
    <property type="term" value="C:cytoplasm"/>
    <property type="evidence" value="ECO:0007669"/>
    <property type="project" value="TreeGrafter"/>
</dbReference>
<feature type="domain" description="Carrier" evidence="7">
    <location>
        <begin position="518"/>
        <end position="592"/>
    </location>
</feature>
<accession>A0A2T0U104</accession>
<protein>
    <submittedName>
        <fullName evidence="8">Non-ribosomal peptide synthetase-like protein</fullName>
    </submittedName>
</protein>
<evidence type="ECO:0000259" key="7">
    <source>
        <dbReference type="PROSITE" id="PS50075"/>
    </source>
</evidence>
<dbReference type="PROSITE" id="PS00455">
    <property type="entry name" value="AMP_BINDING"/>
    <property type="match status" value="1"/>
</dbReference>
<dbReference type="PANTHER" id="PTHR45527:SF1">
    <property type="entry name" value="FATTY ACID SYNTHASE"/>
    <property type="match status" value="1"/>
</dbReference>
<feature type="compositionally biased region" description="Low complexity" evidence="5">
    <location>
        <begin position="507"/>
        <end position="522"/>
    </location>
</feature>
<keyword evidence="4" id="KW-0677">Repeat</keyword>
<evidence type="ECO:0000256" key="2">
    <source>
        <dbReference type="ARBA" id="ARBA00022553"/>
    </source>
</evidence>
<dbReference type="InterPro" id="IPR020845">
    <property type="entry name" value="AMP-binding_CS"/>
</dbReference>
<gene>
    <name evidence="8" type="ORF">BCF74_13515</name>
</gene>
<feature type="region of interest" description="Disordered" evidence="5">
    <location>
        <begin position="497"/>
        <end position="522"/>
    </location>
</feature>
<evidence type="ECO:0000313" key="8">
    <source>
        <dbReference type="EMBL" id="PRY51626.1"/>
    </source>
</evidence>
<dbReference type="InterPro" id="IPR011004">
    <property type="entry name" value="Trimer_LpxA-like_sf"/>
</dbReference>
<comment type="caution">
    <text evidence="8">The sequence shown here is derived from an EMBL/GenBank/DDBJ whole genome shotgun (WGS) entry which is preliminary data.</text>
</comment>
<dbReference type="NCBIfam" id="TIGR01733">
    <property type="entry name" value="AA-adenyl-dom"/>
    <property type="match status" value="1"/>
</dbReference>
<feature type="region of interest" description="Disordered" evidence="5">
    <location>
        <begin position="130"/>
        <end position="160"/>
    </location>
</feature>
<dbReference type="Pfam" id="PF00550">
    <property type="entry name" value="PP-binding"/>
    <property type="match status" value="1"/>
</dbReference>
<dbReference type="EMBL" id="PVTI01000035">
    <property type="protein sequence ID" value="PRY51626.1"/>
    <property type="molecule type" value="Genomic_DNA"/>
</dbReference>
<evidence type="ECO:0000256" key="5">
    <source>
        <dbReference type="SAM" id="MobiDB-lite"/>
    </source>
</evidence>
<keyword evidence="2" id="KW-0597">Phosphoprotein</keyword>
<feature type="transmembrane region" description="Helical" evidence="6">
    <location>
        <begin position="1121"/>
        <end position="1148"/>
    </location>
</feature>
<dbReference type="Gene3D" id="1.10.1200.10">
    <property type="entry name" value="ACP-like"/>
    <property type="match status" value="1"/>
</dbReference>
<dbReference type="SUPFAM" id="SSF47336">
    <property type="entry name" value="ACP-like"/>
    <property type="match status" value="1"/>
</dbReference>
<reference evidence="8 9" key="1">
    <citation type="submission" date="2018-03" db="EMBL/GenBank/DDBJ databases">
        <title>Genomic Encyclopedia of Archaeal and Bacterial Type Strains, Phase II (KMG-II): from individual species to whole genera.</title>
        <authorList>
            <person name="Goeker M."/>
        </authorList>
    </citation>
    <scope>NUCLEOTIDE SEQUENCE [LARGE SCALE GENOMIC DNA]</scope>
    <source>
        <strain evidence="8 9">ATCC BAA-1496</strain>
    </source>
</reference>
<dbReference type="PROSITE" id="PS50075">
    <property type="entry name" value="CARRIER"/>
    <property type="match status" value="1"/>
</dbReference>
<keyword evidence="9" id="KW-1185">Reference proteome</keyword>
<dbReference type="GO" id="GO:0044550">
    <property type="term" value="P:secondary metabolite biosynthetic process"/>
    <property type="evidence" value="ECO:0007669"/>
    <property type="project" value="TreeGrafter"/>
</dbReference>
<dbReference type="InterPro" id="IPR045851">
    <property type="entry name" value="AMP-bd_C_sf"/>
</dbReference>
<feature type="transmembrane region" description="Helical" evidence="6">
    <location>
        <begin position="889"/>
        <end position="910"/>
    </location>
</feature>
<dbReference type="InterPro" id="IPR010071">
    <property type="entry name" value="AA_adenyl_dom"/>
</dbReference>
<keyword evidence="1" id="KW-0596">Phosphopantetheine</keyword>
<keyword evidence="6" id="KW-1133">Transmembrane helix</keyword>
<dbReference type="InterPro" id="IPR012728">
    <property type="entry name" value="Pls/PosA_C"/>
</dbReference>
<evidence type="ECO:0000256" key="6">
    <source>
        <dbReference type="SAM" id="Phobius"/>
    </source>
</evidence>
<evidence type="ECO:0000256" key="3">
    <source>
        <dbReference type="ARBA" id="ARBA00022679"/>
    </source>
</evidence>
<feature type="region of interest" description="Disordered" evidence="5">
    <location>
        <begin position="1051"/>
        <end position="1070"/>
    </location>
</feature>
<dbReference type="Gene3D" id="3.40.50.12780">
    <property type="entry name" value="N-terminal domain of ligase-like"/>
    <property type="match status" value="1"/>
</dbReference>
<keyword evidence="6" id="KW-0812">Transmembrane</keyword>
<dbReference type="InterPro" id="IPR018357">
    <property type="entry name" value="Hexapep_transf_CS"/>
</dbReference>
<dbReference type="PANTHER" id="PTHR45527">
    <property type="entry name" value="NONRIBOSOMAL PEPTIDE SYNTHETASE"/>
    <property type="match status" value="1"/>
</dbReference>
<dbReference type="InterPro" id="IPR000873">
    <property type="entry name" value="AMP-dep_synth/lig_dom"/>
</dbReference>
<organism evidence="8 9">
    <name type="scientific">Knoellia remsis</name>
    <dbReference type="NCBI Taxonomy" id="407159"/>
    <lineage>
        <taxon>Bacteria</taxon>
        <taxon>Bacillati</taxon>
        <taxon>Actinomycetota</taxon>
        <taxon>Actinomycetes</taxon>
        <taxon>Micrococcales</taxon>
        <taxon>Intrasporangiaceae</taxon>
        <taxon>Knoellia</taxon>
    </lineage>
</organism>
<dbReference type="SMART" id="SM00823">
    <property type="entry name" value="PKS_PP"/>
    <property type="match status" value="1"/>
</dbReference>
<keyword evidence="6" id="KW-0472">Membrane</keyword>
<dbReference type="OrthoDB" id="2472181at2"/>
<dbReference type="InterPro" id="IPR042099">
    <property type="entry name" value="ANL_N_sf"/>
</dbReference>
<feature type="transmembrane region" description="Helical" evidence="6">
    <location>
        <begin position="843"/>
        <end position="869"/>
    </location>
</feature>
<evidence type="ECO:0000256" key="4">
    <source>
        <dbReference type="ARBA" id="ARBA00022737"/>
    </source>
</evidence>
<proteinExistence type="predicted"/>
<name>A0A2T0U104_9MICO</name>
<sequence length="1305" mass="136551">MSTPLLRGSEAPSPRTLVDILRATIEAHPDATAVDNGSQVLTYGELADAAEEVADTLREAGVGRGDRVGIRIPSGTLDLYVAIAGILVAGAAYVPVDFDDPDERARVVFGEADVAAIITTDLVVRAVGDDTSGGATANGEHAAYDSSDETTSDSWPREDPSTEDDAWIIFTSGSTGTPKGVAVTHRNAAAFVDAESRMFLQDKPIGPSDRVMAGLSVAFDASCEEIWLAWRYGACLVPAPRSLVRSGVELGPWLTANGITVVSTVPTLVALWPTEALAAVRLLILGGEACPPEIGARLANEHREVWNTYGPTEATVVACGARLTGEPPVRIGLPLAGWDLAVVDADGQPVPEGGTGELIIGGVGLARYLDEAKDAVAYAAMPTLGWERAYRSGDMVCNDPAGLVFMGRIDDQVKVGGRRIELGEIDSALLSLPGVSGAAAAVRKSEAGNTLLVGYVTVDGTFDAKASTEALRQSMPAALVPRLAVVDTLPTRTSGKIDRDALPWPLSAPSTAESGSGEGGSDTATWVAGLWSSILGGPPSTDDEDFFDVGGGSLSAAQLVSRLRERFPEVTVADIYENPTPGALVAALDDMETPAGRLNRDVPPVPGKTQAAQIAATVGLRSLSGLRWLTWVGIGNAVAASLLDLGWLPQVPWPLLLLGWLLLVFPPGRMALAALGARVLLRGLQPGEYARGGEVHLRIWLAERLVDELGATNLSGAPFIKPFARALGARVAKDVDLHSVPPVTGMLDLGPGASVEPEVDLRGHWIDGAKLIVGPVRVRAGARVGARSTLLPGADVGKRAEIAPGSAVFGAVPDEESWSGAPAEPSGAARGPWHDARPANRPVWLGAYAASAALVSVVPIAAVVVGALVVLPALRDTTSVGGALRTALVWVPLGATVGFVALALVVLLLVRLLGLGLHAGAHPVHGRQAWQAWTTLRLLDDARTWLFPLYSSSLTPAWLRALGADLGPDVEASTVLLIPKFTRVGAGAFLADDTLVAGYELGGGWLRVERVRIGKHAFVGNSGMAAPGRKVPKQGLVAVLSAAPRRKKAKAGTSWLGSPPRPLRREGSEVDTSRTFTPATRLRVARALVEALRAVPVWLHVAIVVLVVGAIEWLLARGPGWAVLGSGLVLLAAGAVAAGIATAAKWLLVGRLSRGNHPLWSSFVWRNELADTFVEVLAAPWFARAATGTLALNVWLRSMGARVGDGVWCETYWLPEADLIHLDDGATVNAGTVVQTHLFHDRVLSMDSVTVARGGTLGPNSVILPAARIGRHATVGPVSLVMRGESVPDRTRWIGNPVGPWVDDE</sequence>
<dbReference type="Gene3D" id="2.160.10.10">
    <property type="entry name" value="Hexapeptide repeat proteins"/>
    <property type="match status" value="2"/>
</dbReference>
<dbReference type="Pfam" id="PF00501">
    <property type="entry name" value="AMP-binding"/>
    <property type="match status" value="1"/>
</dbReference>
<evidence type="ECO:0000313" key="9">
    <source>
        <dbReference type="Proteomes" id="UP000237822"/>
    </source>
</evidence>
<feature type="transmembrane region" description="Helical" evidence="6">
    <location>
        <begin position="1091"/>
        <end position="1115"/>
    </location>
</feature>
<dbReference type="GO" id="GO:0043041">
    <property type="term" value="P:amino acid activation for nonribosomal peptide biosynthetic process"/>
    <property type="evidence" value="ECO:0007669"/>
    <property type="project" value="TreeGrafter"/>
</dbReference>
<dbReference type="SUPFAM" id="SSF51161">
    <property type="entry name" value="Trimeric LpxA-like enzymes"/>
    <property type="match status" value="3"/>
</dbReference>
<dbReference type="GO" id="GO:0031177">
    <property type="term" value="F:phosphopantetheine binding"/>
    <property type="evidence" value="ECO:0007669"/>
    <property type="project" value="InterPro"/>
</dbReference>
<dbReference type="Proteomes" id="UP000237822">
    <property type="component" value="Unassembled WGS sequence"/>
</dbReference>
<dbReference type="InterPro" id="IPR009081">
    <property type="entry name" value="PP-bd_ACP"/>
</dbReference>